<evidence type="ECO:0000313" key="3">
    <source>
        <dbReference type="Proteomes" id="UP000001548"/>
    </source>
</evidence>
<reference evidence="4" key="2">
    <citation type="submission" date="2011-05" db="PDB data bank">
        <title>Crystal structure of ribose-5-phosphate isomerase B RpiB from Giardia lamblia.</title>
        <authorList>
            <consortium name="Seattle Structural Genomics Center for Infectious Disease (SSGCID)"/>
            <person name="Edwards T.E."/>
            <person name="Abendroth J."/>
        </authorList>
    </citation>
    <scope>X-RAY CRYSTALLOGRAPHY (2.30 ANGSTROMS)</scope>
</reference>
<proteinExistence type="evidence at protein level"/>
<dbReference type="NCBIfam" id="TIGR00689">
    <property type="entry name" value="rpiB_lacA_lacB"/>
    <property type="match status" value="1"/>
</dbReference>
<reference evidence="2 3" key="1">
    <citation type="journal article" date="2007" name="Science">
        <title>Genomic minimalism in the early diverging intestinal parasite Giardia lamblia.</title>
        <authorList>
            <person name="Morrison H.G."/>
            <person name="McArthur A.G."/>
            <person name="Gillin F.D."/>
            <person name="Aley S.B."/>
            <person name="Adam R.D."/>
            <person name="Olsen G.J."/>
            <person name="Best A.A."/>
            <person name="Cande W.Z."/>
            <person name="Chen F."/>
            <person name="Cipriano M.J."/>
            <person name="Davids B.J."/>
            <person name="Dawson S.C."/>
            <person name="Elmendorf H.G."/>
            <person name="Hehl A.B."/>
            <person name="Holder M.E."/>
            <person name="Huse S.M."/>
            <person name="Kim U.U."/>
            <person name="Lasek-Nesselquist E."/>
            <person name="Manning G."/>
            <person name="Nigam A."/>
            <person name="Nixon J.E."/>
            <person name="Palm D."/>
            <person name="Passamaneck N.E."/>
            <person name="Prabhu A."/>
            <person name="Reich C.I."/>
            <person name="Reiner D.S."/>
            <person name="Samuelson J."/>
            <person name="Svard S.G."/>
            <person name="Sogin M.L."/>
        </authorList>
    </citation>
    <scope>NUCLEOTIDE SEQUENCE [LARGE SCALE GENOMIC DNA]</scope>
    <source>
        <strain evidence="2 3">WB C6</strain>
    </source>
</reference>
<dbReference type="GO" id="GO:0005975">
    <property type="term" value="P:carbohydrate metabolic process"/>
    <property type="evidence" value="ECO:0007669"/>
    <property type="project" value="InterPro"/>
</dbReference>
<dbReference type="Gene3D" id="3.40.1400.10">
    <property type="entry name" value="Sugar-phosphate isomerase, RpiB/LacA/LacB"/>
    <property type="match status" value="1"/>
</dbReference>
<keyword evidence="4" id="KW-0002">3D-structure</keyword>
<protein>
    <submittedName>
        <fullName evidence="2">Ribose 5-phosphate isomerase</fullName>
    </submittedName>
</protein>
<dbReference type="Pfam" id="PF02502">
    <property type="entry name" value="LacAB_rpiB"/>
    <property type="match status" value="1"/>
</dbReference>
<dbReference type="PDB" id="3S5P">
    <property type="method" value="X-ray"/>
    <property type="resolution" value="2.30 A"/>
    <property type="chains" value="A/B=1-145"/>
</dbReference>
<keyword evidence="1 2" id="KW-0413">Isomerase</keyword>
<name>A8B2K2_GIAIC</name>
<dbReference type="GO" id="GO:0016853">
    <property type="term" value="F:isomerase activity"/>
    <property type="evidence" value="ECO:0000318"/>
    <property type="project" value="GO_Central"/>
</dbReference>
<dbReference type="PDBsum" id="3S5P"/>
<dbReference type="VEuPathDB" id="GiardiaDB:GL50803_27614"/>
<dbReference type="HOGENOM" id="CLU_091396_4_1_1"/>
<dbReference type="InterPro" id="IPR004785">
    <property type="entry name" value="RpiB"/>
</dbReference>
<dbReference type="KEGG" id="gla:GL50803_0027614"/>
<dbReference type="OMA" id="YPPFCLR"/>
<dbReference type="SUPFAM" id="SSF89623">
    <property type="entry name" value="Ribose/Galactose isomerase RpiB/AlsB"/>
    <property type="match status" value="1"/>
</dbReference>
<dbReference type="SMR" id="A8B2K2"/>
<dbReference type="GeneID" id="5702915"/>
<organism evidence="2 3">
    <name type="scientific">Giardia intestinalis (strain ATCC 50803 / WB clone C6)</name>
    <name type="common">Giardia lamblia</name>
    <dbReference type="NCBI Taxonomy" id="184922"/>
    <lineage>
        <taxon>Eukaryota</taxon>
        <taxon>Metamonada</taxon>
        <taxon>Diplomonadida</taxon>
        <taxon>Hexamitidae</taxon>
        <taxon>Giardiinae</taxon>
        <taxon>Giardia</taxon>
    </lineage>
</organism>
<dbReference type="EMBL" id="AACB03000003">
    <property type="protein sequence ID" value="KAE8302995.1"/>
    <property type="molecule type" value="Genomic_DNA"/>
</dbReference>
<dbReference type="InterPro" id="IPR003500">
    <property type="entry name" value="RpiB_LacA_LacB"/>
</dbReference>
<dbReference type="AlphaFoldDB" id="A8B2K2"/>
<accession>A8B2K2</accession>
<evidence type="ECO:0000313" key="2">
    <source>
        <dbReference type="EMBL" id="KAE8302995.1"/>
    </source>
</evidence>
<dbReference type="NCBIfam" id="TIGR01120">
    <property type="entry name" value="rpiB"/>
    <property type="match status" value="1"/>
</dbReference>
<dbReference type="Proteomes" id="UP000001548">
    <property type="component" value="Unassembled WGS sequence"/>
</dbReference>
<dbReference type="PANTHER" id="PTHR30345">
    <property type="entry name" value="RIBOSE-5-PHOSPHATE ISOMERASE B"/>
    <property type="match status" value="1"/>
</dbReference>
<dbReference type="RefSeq" id="XP_001709991.1">
    <property type="nucleotide sequence ID" value="XM_001709939.1"/>
</dbReference>
<evidence type="ECO:0000256" key="1">
    <source>
        <dbReference type="ARBA" id="ARBA00023235"/>
    </source>
</evidence>
<sequence>MKVAFASDHGGRDLRMFLQQRASAHGYEVMDLGTESDASVDYPDFAKIGCEAVTSGRADCCILVCGTGIGISIAANKMKGIRCALCSTEYDAEMARKHNNANALALGGRTTGPEVAASILSRFLSTNFEGGRHAARIAKISAMEE</sequence>
<dbReference type="InterPro" id="IPR036569">
    <property type="entry name" value="RpiB_LacA_LacB_sf"/>
</dbReference>
<evidence type="ECO:0007829" key="4">
    <source>
        <dbReference type="PDB" id="3S5P"/>
    </source>
</evidence>
<dbReference type="PIRSF" id="PIRSF005384">
    <property type="entry name" value="RpiB_LacA_B"/>
    <property type="match status" value="1"/>
</dbReference>
<keyword evidence="3" id="KW-1185">Reference proteome</keyword>
<dbReference type="NCBIfam" id="NF004051">
    <property type="entry name" value="PRK05571.1"/>
    <property type="match status" value="1"/>
</dbReference>
<dbReference type="PANTHER" id="PTHR30345:SF0">
    <property type="entry name" value="DNA DAMAGE-REPAIR_TOLERATION PROTEIN DRT102"/>
    <property type="match status" value="1"/>
</dbReference>
<gene>
    <name evidence="2" type="ORF">GL50803_0027614</name>
</gene>
<dbReference type="STRING" id="184922.A8B2K2"/>
<comment type="caution">
    <text evidence="2">The sequence shown here is derived from an EMBL/GenBank/DDBJ whole genome shotgun (WGS) entry which is preliminary data.</text>
</comment>